<dbReference type="HOGENOM" id="CLU_1548643_0_0_1"/>
<dbReference type="EMBL" id="EQ962659">
    <property type="protein sequence ID" value="EED13340.1"/>
    <property type="molecule type" value="Genomic_DNA"/>
</dbReference>
<evidence type="ECO:0000256" key="1">
    <source>
        <dbReference type="SAM" id="Phobius"/>
    </source>
</evidence>
<dbReference type="OrthoDB" id="5429716at2759"/>
<dbReference type="InParanoid" id="B8MQD8"/>
<dbReference type="RefSeq" id="XP_002487451.1">
    <property type="nucleotide sequence ID" value="XM_002487406.1"/>
</dbReference>
<feature type="transmembrane region" description="Helical" evidence="1">
    <location>
        <begin position="94"/>
        <end position="116"/>
    </location>
</feature>
<dbReference type="Proteomes" id="UP000001745">
    <property type="component" value="Unassembled WGS sequence"/>
</dbReference>
<reference evidence="3" key="1">
    <citation type="journal article" date="2015" name="Genome Announc.">
        <title>Genome sequence of the AIDS-associated pathogen Penicillium marneffei (ATCC18224) and its near taxonomic relative Talaromyces stipitatus (ATCC10500).</title>
        <authorList>
            <person name="Nierman W.C."/>
            <person name="Fedorova-Abrams N.D."/>
            <person name="Andrianopoulos A."/>
        </authorList>
    </citation>
    <scope>NUCLEOTIDE SEQUENCE [LARGE SCALE GENOMIC DNA]</scope>
    <source>
        <strain evidence="3">ATCC 10500 / CBS 375.48 / QM 6759 / NRRL 1006</strain>
    </source>
</reference>
<accession>B8MQD8</accession>
<evidence type="ECO:0000313" key="2">
    <source>
        <dbReference type="EMBL" id="EED13340.1"/>
    </source>
</evidence>
<proteinExistence type="predicted"/>
<sequence length="173" mass="18481">MSFYSNYHECSQVISARDTITIATSGVVVTSTLATPITVYADGVPLIWEKSDIPETTSASITPLSTQTSAVTSATATNSPNDNRSGGLSQRAKIGIGIGIPFAAIAIGVAIFFCFLKRHKKAKDERSAEIHISPRGHGPFLELANGKSSGPFELARISEYHQDIALSAIEYHK</sequence>
<organism evidence="2 3">
    <name type="scientific">Talaromyces stipitatus (strain ATCC 10500 / CBS 375.48 / QM 6759 / NRRL 1006)</name>
    <name type="common">Penicillium stipitatum</name>
    <dbReference type="NCBI Taxonomy" id="441959"/>
    <lineage>
        <taxon>Eukaryota</taxon>
        <taxon>Fungi</taxon>
        <taxon>Dikarya</taxon>
        <taxon>Ascomycota</taxon>
        <taxon>Pezizomycotina</taxon>
        <taxon>Eurotiomycetes</taxon>
        <taxon>Eurotiomycetidae</taxon>
        <taxon>Eurotiales</taxon>
        <taxon>Trichocomaceae</taxon>
        <taxon>Talaromyces</taxon>
        <taxon>Talaromyces sect. Talaromyces</taxon>
    </lineage>
</organism>
<dbReference type="VEuPathDB" id="FungiDB:TSTA_058290"/>
<keyword evidence="1" id="KW-0472">Membrane</keyword>
<keyword evidence="1" id="KW-1133">Transmembrane helix</keyword>
<name>B8MQD8_TALSN</name>
<dbReference type="GeneID" id="8106431"/>
<protein>
    <recommendedName>
        <fullName evidence="4">Mid2 domain-containing protein</fullName>
    </recommendedName>
</protein>
<keyword evidence="1" id="KW-0812">Transmembrane</keyword>
<dbReference type="STRING" id="441959.B8MQD8"/>
<dbReference type="AlphaFoldDB" id="B8MQD8"/>
<evidence type="ECO:0008006" key="4">
    <source>
        <dbReference type="Google" id="ProtNLM"/>
    </source>
</evidence>
<keyword evidence="3" id="KW-1185">Reference proteome</keyword>
<evidence type="ECO:0000313" key="3">
    <source>
        <dbReference type="Proteomes" id="UP000001745"/>
    </source>
</evidence>
<gene>
    <name evidence="2" type="ORF">TSTA_058290</name>
</gene>